<organism evidence="1 2">
    <name type="scientific">Butyricicoccus faecihominis</name>
    <dbReference type="NCBI Taxonomy" id="1712515"/>
    <lineage>
        <taxon>Bacteria</taxon>
        <taxon>Bacillati</taxon>
        <taxon>Bacillota</taxon>
        <taxon>Clostridia</taxon>
        <taxon>Eubacteriales</taxon>
        <taxon>Butyricicoccaceae</taxon>
        <taxon>Butyricicoccus</taxon>
    </lineage>
</organism>
<keyword evidence="2" id="KW-1185">Reference proteome</keyword>
<name>A0ABQ1E3T9_9FIRM</name>
<comment type="caution">
    <text evidence="1">The sequence shown here is derived from an EMBL/GenBank/DDBJ whole genome shotgun (WGS) entry which is preliminary data.</text>
</comment>
<accession>A0ABQ1E3T9</accession>
<proteinExistence type="predicted"/>
<evidence type="ECO:0000313" key="2">
    <source>
        <dbReference type="Proteomes" id="UP000620147"/>
    </source>
</evidence>
<reference evidence="1 2" key="1">
    <citation type="submission" date="2020-06" db="EMBL/GenBank/DDBJ databases">
        <title>Characterization of fructooligosaccharide metabolism and fructooligosaccharide-degrading enzymes in human commensal butyrate producers.</title>
        <authorList>
            <person name="Tanno H."/>
            <person name="Fujii T."/>
            <person name="Hirano K."/>
            <person name="Maeno S."/>
            <person name="Tonozuka T."/>
            <person name="Sakamoto M."/>
            <person name="Ohkuma M."/>
            <person name="Tochio T."/>
            <person name="Endo A."/>
        </authorList>
    </citation>
    <scope>NUCLEOTIDE SEQUENCE [LARGE SCALE GENOMIC DNA]</scope>
    <source>
        <strain evidence="1 2">JCM 31056</strain>
    </source>
</reference>
<evidence type="ECO:0000313" key="1">
    <source>
        <dbReference type="EMBL" id="GFO89601.1"/>
    </source>
</evidence>
<dbReference type="Proteomes" id="UP000620147">
    <property type="component" value="Unassembled WGS sequence"/>
</dbReference>
<gene>
    <name evidence="1" type="ORF">BUFA31_27650</name>
</gene>
<protein>
    <recommendedName>
        <fullName evidence="3">Replication initiation protein</fullName>
    </recommendedName>
</protein>
<sequence>MDFRYGIHTIELFHRVSKKDFNKVFQHLKSVNFGSFYPDTTYHSEKGLTKYICTSYCNQGVVLYLYQQVRRKNKTTKNLASFIHFRLNPHTLLHGEYVPKKVFQAKENQLKSLDKEMTKLLHEIGLNCDFEQLTLSRIDCCLDYFPDSQDWVDEALRVIRRSPYMKQYKLCTFGKEFSNRKKKNAHSWRICCKTTTLTVYDKTFQLMEEDLLENYDAPMLRFEVSRSGAKFKRGLSEQVKGSNKKILKTVMDESEDTIRSYMEMLHADLPFVRYSDCMAKIETVKHASTRKNMRLLVEKLSDCKSYAQAVKNSELSESQLRTVRKQFEKLGIQPITLKDKSEIEELKFVL</sequence>
<dbReference type="EMBL" id="BLYJ01000061">
    <property type="protein sequence ID" value="GFO89601.1"/>
    <property type="molecule type" value="Genomic_DNA"/>
</dbReference>
<dbReference type="RefSeq" id="WP_188886722.1">
    <property type="nucleotide sequence ID" value="NZ_BLYJ01000061.1"/>
</dbReference>
<evidence type="ECO:0008006" key="3">
    <source>
        <dbReference type="Google" id="ProtNLM"/>
    </source>
</evidence>